<dbReference type="InterPro" id="IPR018082">
    <property type="entry name" value="AmbAllergen"/>
</dbReference>
<proteinExistence type="predicted"/>
<evidence type="ECO:0000256" key="1">
    <source>
        <dbReference type="ARBA" id="ARBA00022729"/>
    </source>
</evidence>
<dbReference type="InterPro" id="IPR045032">
    <property type="entry name" value="PEL"/>
</dbReference>
<dbReference type="Proteomes" id="UP001291623">
    <property type="component" value="Unassembled WGS sequence"/>
</dbReference>
<dbReference type="PANTHER" id="PTHR31683">
    <property type="entry name" value="PECTATE LYASE 18-RELATED"/>
    <property type="match status" value="1"/>
</dbReference>
<dbReference type="PANTHER" id="PTHR31683:SF76">
    <property type="entry name" value="PECTATE LYASE"/>
    <property type="match status" value="1"/>
</dbReference>
<dbReference type="GO" id="GO:0030570">
    <property type="term" value="F:pectate lyase activity"/>
    <property type="evidence" value="ECO:0007669"/>
    <property type="project" value="InterPro"/>
</dbReference>
<name>A0AAE1SIW7_9SOLA</name>
<accession>A0AAE1SIW7</accession>
<keyword evidence="3" id="KW-1185">Reference proteome</keyword>
<protein>
    <submittedName>
        <fullName evidence="2">Uncharacterized protein</fullName>
    </submittedName>
</protein>
<dbReference type="Gene3D" id="2.160.20.10">
    <property type="entry name" value="Single-stranded right-handed beta-helix, Pectin lyase-like"/>
    <property type="match status" value="1"/>
</dbReference>
<reference evidence="2" key="1">
    <citation type="submission" date="2023-12" db="EMBL/GenBank/DDBJ databases">
        <title>Genome assembly of Anisodus tanguticus.</title>
        <authorList>
            <person name="Wang Y.-J."/>
        </authorList>
    </citation>
    <scope>NUCLEOTIDE SEQUENCE</scope>
    <source>
        <strain evidence="2">KB-2021</strain>
        <tissue evidence="2">Leaf</tissue>
    </source>
</reference>
<dbReference type="AlphaFoldDB" id="A0AAE1SIW7"/>
<dbReference type="EMBL" id="JAVYJV010000005">
    <property type="protein sequence ID" value="KAK4370800.1"/>
    <property type="molecule type" value="Genomic_DNA"/>
</dbReference>
<evidence type="ECO:0000313" key="3">
    <source>
        <dbReference type="Proteomes" id="UP001291623"/>
    </source>
</evidence>
<gene>
    <name evidence="2" type="ORF">RND71_010275</name>
</gene>
<dbReference type="InterPro" id="IPR011050">
    <property type="entry name" value="Pectin_lyase_fold/virulence"/>
</dbReference>
<dbReference type="PRINTS" id="PR00807">
    <property type="entry name" value="AMBALLERGEN"/>
</dbReference>
<keyword evidence="1" id="KW-0732">Signal</keyword>
<sequence length="106" mass="12159">MKNHRRLWRTGCWSINVSRRNLGYLSCGKGNPIDDCWRCDPNWEKNRQRLADCAIGFGKNAVGDRDGKIYVVTDSGTDDPVNPKPDTLRFAVIQNEPLWIILIGIW</sequence>
<evidence type="ECO:0000313" key="2">
    <source>
        <dbReference type="EMBL" id="KAK4370800.1"/>
    </source>
</evidence>
<organism evidence="2 3">
    <name type="scientific">Anisodus tanguticus</name>
    <dbReference type="NCBI Taxonomy" id="243964"/>
    <lineage>
        <taxon>Eukaryota</taxon>
        <taxon>Viridiplantae</taxon>
        <taxon>Streptophyta</taxon>
        <taxon>Embryophyta</taxon>
        <taxon>Tracheophyta</taxon>
        <taxon>Spermatophyta</taxon>
        <taxon>Magnoliopsida</taxon>
        <taxon>eudicotyledons</taxon>
        <taxon>Gunneridae</taxon>
        <taxon>Pentapetalae</taxon>
        <taxon>asterids</taxon>
        <taxon>lamiids</taxon>
        <taxon>Solanales</taxon>
        <taxon>Solanaceae</taxon>
        <taxon>Solanoideae</taxon>
        <taxon>Hyoscyameae</taxon>
        <taxon>Anisodus</taxon>
    </lineage>
</organism>
<dbReference type="InterPro" id="IPR012334">
    <property type="entry name" value="Pectin_lyas_fold"/>
</dbReference>
<dbReference type="SUPFAM" id="SSF51126">
    <property type="entry name" value="Pectin lyase-like"/>
    <property type="match status" value="1"/>
</dbReference>
<comment type="caution">
    <text evidence="2">The sequence shown here is derived from an EMBL/GenBank/DDBJ whole genome shotgun (WGS) entry which is preliminary data.</text>
</comment>